<keyword evidence="4 6" id="KW-1133">Transmembrane helix</keyword>
<feature type="transmembrane region" description="Helical" evidence="6">
    <location>
        <begin position="312"/>
        <end position="345"/>
    </location>
</feature>
<feature type="transmembrane region" description="Helical" evidence="6">
    <location>
        <begin position="159"/>
        <end position="179"/>
    </location>
</feature>
<dbReference type="EMBL" id="JBHRYF010000001">
    <property type="protein sequence ID" value="MFC3658848.1"/>
    <property type="molecule type" value="Genomic_DNA"/>
</dbReference>
<dbReference type="InterPro" id="IPR002549">
    <property type="entry name" value="AI-2E-like"/>
</dbReference>
<comment type="similarity">
    <text evidence="2">Belongs to the autoinducer-2 exporter (AI-2E) (TC 2.A.86) family.</text>
</comment>
<keyword evidence="3 6" id="KW-0812">Transmembrane</keyword>
<feature type="transmembrane region" description="Helical" evidence="6">
    <location>
        <begin position="66"/>
        <end position="86"/>
    </location>
</feature>
<dbReference type="PANTHER" id="PTHR21716:SF64">
    <property type="entry name" value="AI-2 TRANSPORT PROTEIN TQSA"/>
    <property type="match status" value="1"/>
</dbReference>
<feature type="transmembrane region" description="Helical" evidence="6">
    <location>
        <begin position="243"/>
        <end position="273"/>
    </location>
</feature>
<dbReference type="PANTHER" id="PTHR21716">
    <property type="entry name" value="TRANSMEMBRANE PROTEIN"/>
    <property type="match status" value="1"/>
</dbReference>
<dbReference type="RefSeq" id="WP_386705684.1">
    <property type="nucleotide sequence ID" value="NZ_JBHRYF010000001.1"/>
</dbReference>
<gene>
    <name evidence="7" type="ORF">ACFOM9_01990</name>
</gene>
<comment type="subcellular location">
    <subcellularLocation>
        <location evidence="1">Membrane</location>
        <topology evidence="1">Multi-pass membrane protein</topology>
    </subcellularLocation>
</comment>
<protein>
    <submittedName>
        <fullName evidence="7">AI-2E family transporter</fullName>
    </submittedName>
</protein>
<sequence length="395" mass="42858">MDETPAGDISRFLKRLQWALVALAAGWLVWLLGPILTPFVVAALLGWLGDPLVDRLERAGRSRNTAVILVFTLMALLLALALLILVPTLQRQVITLVESLPHYRDWFVGTAVPWLEQRTRLQLSTWLDPEYMIEQLRVHWERAGGIATTALGYLSRSGFAVFAMIANVVLIPVLTFFFLRDWDVFVERAASLVPRDHLAIASQLAKESSEMLGGFLRGQFTVMLILGAMYGIGLWAIGLDLGLLIGIVAGLLTFVPYLGPTSGVVFGVIAALVQHGDWKHVAGVLAVFGVGQVIESYWLTPKLVGDRIGLHPVAVIFAVLAGGQLFGFLGMLLALPVAAVANVLLRYAHARYTHSRLYAGQAPAIVIPDQRVSEGGIIMPGNDGDAEEGEGEGRA</sequence>
<keyword evidence="8" id="KW-1185">Reference proteome</keyword>
<evidence type="ECO:0000256" key="2">
    <source>
        <dbReference type="ARBA" id="ARBA00009773"/>
    </source>
</evidence>
<evidence type="ECO:0000313" key="8">
    <source>
        <dbReference type="Proteomes" id="UP001595724"/>
    </source>
</evidence>
<feature type="transmembrane region" description="Helical" evidence="6">
    <location>
        <begin position="20"/>
        <end position="45"/>
    </location>
</feature>
<dbReference type="Pfam" id="PF01594">
    <property type="entry name" value="AI-2E_transport"/>
    <property type="match status" value="1"/>
</dbReference>
<evidence type="ECO:0000256" key="4">
    <source>
        <dbReference type="ARBA" id="ARBA00022989"/>
    </source>
</evidence>
<comment type="caution">
    <text evidence="7">The sequence shown here is derived from an EMBL/GenBank/DDBJ whole genome shotgun (WGS) entry which is preliminary data.</text>
</comment>
<accession>A0ABV7UQP7</accession>
<feature type="transmembrane region" description="Helical" evidence="6">
    <location>
        <begin position="220"/>
        <end position="237"/>
    </location>
</feature>
<reference evidence="8" key="1">
    <citation type="journal article" date="2019" name="Int. J. Syst. Evol. Microbiol.">
        <title>The Global Catalogue of Microorganisms (GCM) 10K type strain sequencing project: providing services to taxonomists for standard genome sequencing and annotation.</title>
        <authorList>
            <consortium name="The Broad Institute Genomics Platform"/>
            <consortium name="The Broad Institute Genome Sequencing Center for Infectious Disease"/>
            <person name="Wu L."/>
            <person name="Ma J."/>
        </authorList>
    </citation>
    <scope>NUCLEOTIDE SEQUENCE [LARGE SCALE GENOMIC DNA]</scope>
    <source>
        <strain evidence="8">KCTC 42211</strain>
    </source>
</reference>
<evidence type="ECO:0000256" key="1">
    <source>
        <dbReference type="ARBA" id="ARBA00004141"/>
    </source>
</evidence>
<proteinExistence type="inferred from homology"/>
<evidence type="ECO:0000256" key="5">
    <source>
        <dbReference type="ARBA" id="ARBA00023136"/>
    </source>
</evidence>
<organism evidence="7 8">
    <name type="scientific">Luteimonas notoginsengisoli</name>
    <dbReference type="NCBI Taxonomy" id="1578200"/>
    <lineage>
        <taxon>Bacteria</taxon>
        <taxon>Pseudomonadati</taxon>
        <taxon>Pseudomonadota</taxon>
        <taxon>Gammaproteobacteria</taxon>
        <taxon>Lysobacterales</taxon>
        <taxon>Lysobacteraceae</taxon>
        <taxon>Luteimonas</taxon>
    </lineage>
</organism>
<dbReference type="Proteomes" id="UP001595724">
    <property type="component" value="Unassembled WGS sequence"/>
</dbReference>
<evidence type="ECO:0000256" key="6">
    <source>
        <dbReference type="SAM" id="Phobius"/>
    </source>
</evidence>
<feature type="transmembrane region" description="Helical" evidence="6">
    <location>
        <begin position="280"/>
        <end position="300"/>
    </location>
</feature>
<evidence type="ECO:0000256" key="3">
    <source>
        <dbReference type="ARBA" id="ARBA00022692"/>
    </source>
</evidence>
<name>A0ABV7UQP7_9GAMM</name>
<keyword evidence="5 6" id="KW-0472">Membrane</keyword>
<evidence type="ECO:0000313" key="7">
    <source>
        <dbReference type="EMBL" id="MFC3658848.1"/>
    </source>
</evidence>